<comment type="caution">
    <text evidence="1">The sequence shown here is derived from an EMBL/GenBank/DDBJ whole genome shotgun (WGS) entry which is preliminary data.</text>
</comment>
<dbReference type="EMBL" id="SOSA01000001">
    <property type="protein sequence ID" value="THD00452.1"/>
    <property type="molecule type" value="Genomic_DNA"/>
</dbReference>
<name>A0A4S3JY11_9EURO</name>
<gene>
    <name evidence="1" type="ORF">EYZ11_000016</name>
</gene>
<evidence type="ECO:0000313" key="1">
    <source>
        <dbReference type="EMBL" id="THD00452.1"/>
    </source>
</evidence>
<sequence>MDRPVTSSGPPAYYTISYKFPWTIVLDTQAFLNYWTLTLPTDTDQLSPPDHLSLLASIRRYFQRLRF</sequence>
<organism evidence="1 2">
    <name type="scientific">Aspergillus tanneri</name>
    <dbReference type="NCBI Taxonomy" id="1220188"/>
    <lineage>
        <taxon>Eukaryota</taxon>
        <taxon>Fungi</taxon>
        <taxon>Dikarya</taxon>
        <taxon>Ascomycota</taxon>
        <taxon>Pezizomycotina</taxon>
        <taxon>Eurotiomycetes</taxon>
        <taxon>Eurotiomycetidae</taxon>
        <taxon>Eurotiales</taxon>
        <taxon>Aspergillaceae</taxon>
        <taxon>Aspergillus</taxon>
        <taxon>Aspergillus subgen. Circumdati</taxon>
    </lineage>
</organism>
<dbReference type="AlphaFoldDB" id="A0A4S3JY11"/>
<dbReference type="VEuPathDB" id="FungiDB:EYZ11_000016"/>
<protein>
    <submittedName>
        <fullName evidence="1">Uncharacterized protein</fullName>
    </submittedName>
</protein>
<dbReference type="Proteomes" id="UP000308092">
    <property type="component" value="Unassembled WGS sequence"/>
</dbReference>
<proteinExistence type="predicted"/>
<evidence type="ECO:0000313" key="2">
    <source>
        <dbReference type="Proteomes" id="UP000308092"/>
    </source>
</evidence>
<keyword evidence="2" id="KW-1185">Reference proteome</keyword>
<reference evidence="1 2" key="1">
    <citation type="submission" date="2019-03" db="EMBL/GenBank/DDBJ databases">
        <title>The genome sequence of a newly discovered highly antifungal drug resistant Aspergillus species, Aspergillus tanneri NIH 1004.</title>
        <authorList>
            <person name="Mounaud S."/>
            <person name="Singh I."/>
            <person name="Joardar V."/>
            <person name="Pakala S."/>
            <person name="Pakala S."/>
            <person name="Venepally P."/>
            <person name="Hoover J."/>
            <person name="Nierman W."/>
            <person name="Chung J."/>
            <person name="Losada L."/>
        </authorList>
    </citation>
    <scope>NUCLEOTIDE SEQUENCE [LARGE SCALE GENOMIC DNA]</scope>
    <source>
        <strain evidence="1 2">NIH1004</strain>
    </source>
</reference>
<accession>A0A4S3JY11</accession>